<sequence length="336" mass="37229">MMKRIHRFLRDPAGQIMLEASLALPAVFLATVLLLFLALFSYHQASLQYTTAIASERAAYIWDNSKKDPLTGAVKAGDNDGLYWRLTNDNVSHMFSFLLPMPSASVKLPLTPNNASADSGPQAKLVRAASTIAADEAQGELGYENFGVLRFVRAALHKPMHLPDFAQRLWGRANVSGASKSYVVDPAETIRLTDLTRTFIGEIQGRIKPKDALAAMVEPKTSVKEKPLIDNEKKAAQYLRLLVSGTEKEIEVNPGTMRKIDALDAGGVAHQAYYTFNEKNLREVQMVKDAELLKKGTEVKGVVWHFFKSSKQDKVKLSPGLLRELERNGIVVVIHE</sequence>
<dbReference type="AlphaFoldDB" id="A0A0U2M4D8"/>
<evidence type="ECO:0008006" key="3">
    <source>
        <dbReference type="Google" id="ProtNLM"/>
    </source>
</evidence>
<protein>
    <recommendedName>
        <fullName evidence="3">Pilus assembly protein</fullName>
    </recommendedName>
</protein>
<name>A0A0U2M4D8_9BACL</name>
<keyword evidence="2" id="KW-1185">Reference proteome</keyword>
<gene>
    <name evidence="1" type="ORF">IJ22_20900</name>
</gene>
<reference evidence="2" key="1">
    <citation type="submission" date="2015-12" db="EMBL/GenBank/DDBJ databases">
        <title>Complete genome sequences of two moderately thermophilic Paenibacillus species.</title>
        <authorList>
            <person name="Butler R.III."/>
            <person name="Wang J."/>
            <person name="Stark B.C."/>
            <person name="Pombert J.-F."/>
        </authorList>
    </citation>
    <scope>NUCLEOTIDE SEQUENCE [LARGE SCALE GENOMIC DNA]</scope>
    <source>
        <strain evidence="2">32O-Y</strain>
    </source>
</reference>
<accession>A0A0U2M4D8</accession>
<dbReference type="PATRIC" id="fig|162209.4.peg.2216"/>
<dbReference type="OrthoDB" id="2703555at2"/>
<evidence type="ECO:0000313" key="1">
    <source>
        <dbReference type="EMBL" id="ALS22464.1"/>
    </source>
</evidence>
<reference evidence="1 2" key="2">
    <citation type="journal article" date="2016" name="Genome Announc.">
        <title>Complete Genome Sequences of Two Interactive Moderate Thermophiles, Paenibacillus napthalenovorans 32O-Y and Paenibacillus sp. 32O-W.</title>
        <authorList>
            <person name="Butler R.R.III."/>
            <person name="Wang J."/>
            <person name="Stark B.C."/>
            <person name="Pombert J.F."/>
        </authorList>
    </citation>
    <scope>NUCLEOTIDE SEQUENCE [LARGE SCALE GENOMIC DNA]</scope>
    <source>
        <strain evidence="1 2">32O-Y</strain>
    </source>
</reference>
<organism evidence="1 2">
    <name type="scientific">Paenibacillus naphthalenovorans</name>
    <dbReference type="NCBI Taxonomy" id="162209"/>
    <lineage>
        <taxon>Bacteria</taxon>
        <taxon>Bacillati</taxon>
        <taxon>Bacillota</taxon>
        <taxon>Bacilli</taxon>
        <taxon>Bacillales</taxon>
        <taxon>Paenibacillaceae</taxon>
        <taxon>Paenibacillus</taxon>
    </lineage>
</organism>
<dbReference type="EMBL" id="CP013652">
    <property type="protein sequence ID" value="ALS22464.1"/>
    <property type="molecule type" value="Genomic_DNA"/>
</dbReference>
<dbReference type="RefSeq" id="WP_062408720.1">
    <property type="nucleotide sequence ID" value="NZ_CP013652.1"/>
</dbReference>
<dbReference type="KEGG" id="pnp:IJ22_20900"/>
<proteinExistence type="predicted"/>
<dbReference type="Proteomes" id="UP000061660">
    <property type="component" value="Chromosome"/>
</dbReference>
<dbReference type="STRING" id="162209.IJ22_20900"/>
<evidence type="ECO:0000313" key="2">
    <source>
        <dbReference type="Proteomes" id="UP000061660"/>
    </source>
</evidence>